<reference evidence="2 3" key="1">
    <citation type="submission" date="2017-12" db="EMBL/GenBank/DDBJ databases">
        <title>Genomics of Macrococcus caseolyticus.</title>
        <authorList>
            <person name="MacFadyen A.C."/>
            <person name="Paterson G.K."/>
        </authorList>
    </citation>
    <scope>NUCLEOTIDE SEQUENCE [LARGE SCALE GENOMIC DNA]</scope>
    <source>
        <strain evidence="2 3">5788_EF188</strain>
    </source>
</reference>
<sequence length="449" mass="52926">MIKKFCVNKLFGNKDITITFYKKTTILIGENGIGKTTILAMLFYALTDNIESLSKFDFESITIIYNDEKEITIEKNDVFEHIEQKNNRATKTHRRYAEVIKNCLSDKEINMIFNEEEDDSLKKLYLKVRDKISMTNRTFQLGVEYLKHNSAEFNVILELKECNNNYFKNTKILYFPTFRRIEEDVMKIKNQEEYFFDFEDVFEESEENYYGELIQFGMEDVKKRIDDLLNIIKNDSLDSFNTMTSKLLSQYLSNDFSNIDNLKTTEKNVIEIALNRVGSKISENTRNHILEMVNEDTLLKNQYLANLVMNIVDNYLNLQSIDERIKVFVNKCNDYLYNKELIYDPSKVTLKITSKSHNKKEIPLEKLSSGEKQLVSTFSKVYLEDTDKLIILFDEPELSLSIEWQKKFIYDISQSDNVSFLMAVTHSPFIVSELINNTYELEYYSEEVD</sequence>
<dbReference type="InterPro" id="IPR041685">
    <property type="entry name" value="AAA_GajA/Old/RecF-like"/>
</dbReference>
<dbReference type="GO" id="GO:0005524">
    <property type="term" value="F:ATP binding"/>
    <property type="evidence" value="ECO:0007669"/>
    <property type="project" value="UniProtKB-KW"/>
</dbReference>
<dbReference type="AlphaFoldDB" id="A0A855GVG6"/>
<dbReference type="Pfam" id="PF13175">
    <property type="entry name" value="AAA_15"/>
    <property type="match status" value="1"/>
</dbReference>
<gene>
    <name evidence="2" type="ORF">CW686_08535</name>
</gene>
<dbReference type="EMBL" id="PIXC01000018">
    <property type="protein sequence ID" value="PKE25752.1"/>
    <property type="molecule type" value="Genomic_DNA"/>
</dbReference>
<dbReference type="Gene3D" id="3.40.50.300">
    <property type="entry name" value="P-loop containing nucleotide triphosphate hydrolases"/>
    <property type="match status" value="1"/>
</dbReference>
<comment type="caution">
    <text evidence="2">The sequence shown here is derived from an EMBL/GenBank/DDBJ whole genome shotgun (WGS) entry which is preliminary data.</text>
</comment>
<dbReference type="InterPro" id="IPR051396">
    <property type="entry name" value="Bact_Antivir_Def_Nuclease"/>
</dbReference>
<dbReference type="Proteomes" id="UP000233482">
    <property type="component" value="Unassembled WGS sequence"/>
</dbReference>
<evidence type="ECO:0000313" key="3">
    <source>
        <dbReference type="Proteomes" id="UP000233482"/>
    </source>
</evidence>
<dbReference type="SUPFAM" id="SSF52540">
    <property type="entry name" value="P-loop containing nucleoside triphosphate hydrolases"/>
    <property type="match status" value="1"/>
</dbReference>
<proteinExistence type="predicted"/>
<dbReference type="PANTHER" id="PTHR43581">
    <property type="entry name" value="ATP/GTP PHOSPHATASE"/>
    <property type="match status" value="1"/>
</dbReference>
<evidence type="ECO:0000259" key="1">
    <source>
        <dbReference type="Pfam" id="PF13175"/>
    </source>
</evidence>
<name>A0A855GVG6_9STAP</name>
<organism evidence="2 3">
    <name type="scientific">Macrococcoides caseolyticum</name>
    <dbReference type="NCBI Taxonomy" id="69966"/>
    <lineage>
        <taxon>Bacteria</taxon>
        <taxon>Bacillati</taxon>
        <taxon>Bacillota</taxon>
        <taxon>Bacilli</taxon>
        <taxon>Bacillales</taxon>
        <taxon>Staphylococcaceae</taxon>
        <taxon>Macrococcoides</taxon>
    </lineage>
</organism>
<dbReference type="PANTHER" id="PTHR43581:SF2">
    <property type="entry name" value="EXCINUCLEASE ATPASE SUBUNIT"/>
    <property type="match status" value="1"/>
</dbReference>
<dbReference type="RefSeq" id="WP_101142965.1">
    <property type="nucleotide sequence ID" value="NZ_CP073801.1"/>
</dbReference>
<keyword evidence="2" id="KW-0547">Nucleotide-binding</keyword>
<keyword evidence="2" id="KW-0067">ATP-binding</keyword>
<evidence type="ECO:0000313" key="2">
    <source>
        <dbReference type="EMBL" id="PKE25752.1"/>
    </source>
</evidence>
<protein>
    <submittedName>
        <fullName evidence="2">ATP-binding protein</fullName>
    </submittedName>
</protein>
<feature type="domain" description="Endonuclease GajA/Old nuclease/RecF-like AAA" evidence="1">
    <location>
        <begin position="13"/>
        <end position="431"/>
    </location>
</feature>
<dbReference type="InterPro" id="IPR027417">
    <property type="entry name" value="P-loop_NTPase"/>
</dbReference>
<accession>A0A855GVG6</accession>